<dbReference type="GO" id="GO:0004364">
    <property type="term" value="F:glutathione transferase activity"/>
    <property type="evidence" value="ECO:0007669"/>
    <property type="project" value="UniProtKB-UniRule"/>
</dbReference>
<keyword evidence="9" id="KW-1185">Reference proteome</keyword>
<accession>A0A2G5CS74</accession>
<evidence type="ECO:0000259" key="7">
    <source>
        <dbReference type="PROSITE" id="PS50405"/>
    </source>
</evidence>
<feature type="domain" description="GST N-terminal" evidence="6">
    <location>
        <begin position="13"/>
        <end position="94"/>
    </location>
</feature>
<dbReference type="Gene3D" id="3.40.30.10">
    <property type="entry name" value="Glutaredoxin"/>
    <property type="match status" value="1"/>
</dbReference>
<dbReference type="Proteomes" id="UP000230069">
    <property type="component" value="Unassembled WGS sequence"/>
</dbReference>
<comment type="function">
    <text evidence="4">Is involved in the conjugation of reduced glutathione to a wide number of exogenous and endogenous hydrophobic electrophiles.</text>
</comment>
<evidence type="ECO:0000256" key="4">
    <source>
        <dbReference type="RuleBase" id="RU369102"/>
    </source>
</evidence>
<dbReference type="Pfam" id="PF13410">
    <property type="entry name" value="GST_C_2"/>
    <property type="match status" value="1"/>
</dbReference>
<dbReference type="Pfam" id="PF02798">
    <property type="entry name" value="GST_N"/>
    <property type="match status" value="1"/>
</dbReference>
<dbReference type="SUPFAM" id="SSF47616">
    <property type="entry name" value="GST C-terminal domain-like"/>
    <property type="match status" value="1"/>
</dbReference>
<dbReference type="InterPro" id="IPR045073">
    <property type="entry name" value="Omega/Tau-like"/>
</dbReference>
<feature type="coiled-coil region" evidence="5">
    <location>
        <begin position="129"/>
        <end position="156"/>
    </location>
</feature>
<dbReference type="FunFam" id="3.40.30.10:FF:000014">
    <property type="entry name" value="Tau class glutathione S-transferase"/>
    <property type="match status" value="1"/>
</dbReference>
<keyword evidence="1 4" id="KW-0808">Transferase</keyword>
<gene>
    <name evidence="8" type="ORF">AQUCO_03900204v1</name>
</gene>
<evidence type="ECO:0000256" key="1">
    <source>
        <dbReference type="ARBA" id="ARBA00022679"/>
    </source>
</evidence>
<proteinExistence type="inferred from homology"/>
<dbReference type="SFLD" id="SFLDG01152">
    <property type="entry name" value="Main.3:_Omega-_and_Tau-like"/>
    <property type="match status" value="1"/>
</dbReference>
<feature type="non-terminal residue" evidence="8">
    <location>
        <position position="1"/>
    </location>
</feature>
<name>A0A2G5CS74_AQUCA</name>
<comment type="similarity">
    <text evidence="4">Belongs to the GST superfamily.</text>
</comment>
<dbReference type="InterPro" id="IPR036282">
    <property type="entry name" value="Glutathione-S-Trfase_C_sf"/>
</dbReference>
<dbReference type="EC" id="2.5.1.18" evidence="4"/>
<dbReference type="Gene3D" id="1.20.1050.10">
    <property type="match status" value="1"/>
</dbReference>
<dbReference type="SFLD" id="SFLDG00358">
    <property type="entry name" value="Main_(cytGST)"/>
    <property type="match status" value="1"/>
</dbReference>
<dbReference type="PANTHER" id="PTHR11260:SF474">
    <property type="entry name" value="GLUTATHIONE TRANSFERASE"/>
    <property type="match status" value="1"/>
</dbReference>
<reference evidence="8 9" key="1">
    <citation type="submission" date="2017-09" db="EMBL/GenBank/DDBJ databases">
        <title>WGS assembly of Aquilegia coerulea Goldsmith.</title>
        <authorList>
            <person name="Hodges S."/>
            <person name="Kramer E."/>
            <person name="Nordborg M."/>
            <person name="Tomkins J."/>
            <person name="Borevitz J."/>
            <person name="Derieg N."/>
            <person name="Yan J."/>
            <person name="Mihaltcheva S."/>
            <person name="Hayes R.D."/>
            <person name="Rokhsar D."/>
        </authorList>
    </citation>
    <scope>NUCLEOTIDE SEQUENCE [LARGE SCALE GENOMIC DNA]</scope>
    <source>
        <strain evidence="9">cv. Goldsmith</strain>
    </source>
</reference>
<dbReference type="CDD" id="cd03058">
    <property type="entry name" value="GST_N_Tau"/>
    <property type="match status" value="1"/>
</dbReference>
<dbReference type="InterPro" id="IPR040079">
    <property type="entry name" value="Glutathione_S-Trfase"/>
</dbReference>
<dbReference type="InterPro" id="IPR036249">
    <property type="entry name" value="Thioredoxin-like_sf"/>
</dbReference>
<dbReference type="PANTHER" id="PTHR11260">
    <property type="entry name" value="GLUTATHIONE S-TRANSFERASE, GST, SUPERFAMILY, GST DOMAIN CONTAINING"/>
    <property type="match status" value="1"/>
</dbReference>
<dbReference type="InterPro" id="IPR004045">
    <property type="entry name" value="Glutathione_S-Trfase_N"/>
</dbReference>
<feature type="domain" description="GST C-terminal" evidence="7">
    <location>
        <begin position="99"/>
        <end position="225"/>
    </location>
</feature>
<dbReference type="SFLD" id="SFLDS00019">
    <property type="entry name" value="Glutathione_Transferase_(cytos"/>
    <property type="match status" value="1"/>
</dbReference>
<dbReference type="STRING" id="218851.A0A2G5CS74"/>
<keyword evidence="5" id="KW-0175">Coiled coil</keyword>
<dbReference type="GO" id="GO:0006749">
    <property type="term" value="P:glutathione metabolic process"/>
    <property type="evidence" value="ECO:0007669"/>
    <property type="project" value="InterPro"/>
</dbReference>
<organism evidence="8 9">
    <name type="scientific">Aquilegia coerulea</name>
    <name type="common">Rocky mountain columbine</name>
    <dbReference type="NCBI Taxonomy" id="218851"/>
    <lineage>
        <taxon>Eukaryota</taxon>
        <taxon>Viridiplantae</taxon>
        <taxon>Streptophyta</taxon>
        <taxon>Embryophyta</taxon>
        <taxon>Tracheophyta</taxon>
        <taxon>Spermatophyta</taxon>
        <taxon>Magnoliopsida</taxon>
        <taxon>Ranunculales</taxon>
        <taxon>Ranunculaceae</taxon>
        <taxon>Thalictroideae</taxon>
        <taxon>Aquilegia</taxon>
    </lineage>
</organism>
<dbReference type="FunFam" id="1.20.1050.10:FF:000012">
    <property type="entry name" value="Tau class glutathione S-transferase"/>
    <property type="match status" value="1"/>
</dbReference>
<dbReference type="PROSITE" id="PS50404">
    <property type="entry name" value="GST_NTER"/>
    <property type="match status" value="1"/>
</dbReference>
<dbReference type="InParanoid" id="A0A2G5CS74"/>
<evidence type="ECO:0000256" key="5">
    <source>
        <dbReference type="SAM" id="Coils"/>
    </source>
</evidence>
<keyword evidence="2" id="KW-0560">Oxidoreductase</keyword>
<dbReference type="GO" id="GO:0045174">
    <property type="term" value="F:glutathione dehydrogenase (ascorbate) activity"/>
    <property type="evidence" value="ECO:0007669"/>
    <property type="project" value="UniProtKB-ARBA"/>
</dbReference>
<evidence type="ECO:0000256" key="2">
    <source>
        <dbReference type="ARBA" id="ARBA00023002"/>
    </source>
</evidence>
<sequence length="237" mass="27842">PVSSTLHLAWFGTYIKLLELRSSPFVRRVIWALKLKGIKYEYIEEKDIMQNKSSLLVQSNSVYKKVPVLIHSGKPICESFVILEYIDETWPHNRLLPEDPYEKAMARFWAKFADEKLADKLGKLMMSDGDELEKEVKQVEEALDILEKEMKDKKQKFFGGENFGYLDLVLGWTVLWLEVVEEVSDETKFFDAHKYPFFCEWVKKVRDTNIIKENLPCKNQLYVYIKKTRESVIASEA</sequence>
<dbReference type="InterPro" id="IPR005442">
    <property type="entry name" value="GST_omega"/>
</dbReference>
<dbReference type="OrthoDB" id="6505778at2759"/>
<comment type="catalytic activity">
    <reaction evidence="3 4">
        <text>RX + glutathione = an S-substituted glutathione + a halide anion + H(+)</text>
        <dbReference type="Rhea" id="RHEA:16437"/>
        <dbReference type="ChEBI" id="CHEBI:15378"/>
        <dbReference type="ChEBI" id="CHEBI:16042"/>
        <dbReference type="ChEBI" id="CHEBI:17792"/>
        <dbReference type="ChEBI" id="CHEBI:57925"/>
        <dbReference type="ChEBI" id="CHEBI:90779"/>
        <dbReference type="EC" id="2.5.1.18"/>
    </reaction>
</comment>
<dbReference type="PRINTS" id="PR01625">
    <property type="entry name" value="GSTRNSFRASEO"/>
</dbReference>
<evidence type="ECO:0000256" key="3">
    <source>
        <dbReference type="ARBA" id="ARBA00047960"/>
    </source>
</evidence>
<protein>
    <recommendedName>
        <fullName evidence="4">Glutathione S-transferase</fullName>
        <ecNumber evidence="4">2.5.1.18</ecNumber>
    </recommendedName>
</protein>
<dbReference type="GO" id="GO:0005829">
    <property type="term" value="C:cytosol"/>
    <property type="evidence" value="ECO:0007669"/>
    <property type="project" value="UniProtKB-SubCell"/>
</dbReference>
<dbReference type="InterPro" id="IPR010987">
    <property type="entry name" value="Glutathione-S-Trfase_C-like"/>
</dbReference>
<dbReference type="InterPro" id="IPR045074">
    <property type="entry name" value="GST_C_Tau"/>
</dbReference>
<dbReference type="PROSITE" id="PS50405">
    <property type="entry name" value="GST_CTER"/>
    <property type="match status" value="1"/>
</dbReference>
<evidence type="ECO:0000313" key="9">
    <source>
        <dbReference type="Proteomes" id="UP000230069"/>
    </source>
</evidence>
<dbReference type="CDD" id="cd03185">
    <property type="entry name" value="GST_C_Tau"/>
    <property type="match status" value="1"/>
</dbReference>
<dbReference type="EMBL" id="KZ305056">
    <property type="protein sequence ID" value="PIA34123.1"/>
    <property type="molecule type" value="Genomic_DNA"/>
</dbReference>
<keyword evidence="4" id="KW-0963">Cytoplasm</keyword>
<dbReference type="AlphaFoldDB" id="A0A2G5CS74"/>
<dbReference type="SUPFAM" id="SSF52833">
    <property type="entry name" value="Thioredoxin-like"/>
    <property type="match status" value="1"/>
</dbReference>
<evidence type="ECO:0000259" key="6">
    <source>
        <dbReference type="PROSITE" id="PS50404"/>
    </source>
</evidence>
<comment type="subcellular location">
    <subcellularLocation>
        <location evidence="4">Cytoplasm</location>
        <location evidence="4">Cytosol</location>
    </subcellularLocation>
</comment>
<evidence type="ECO:0000313" key="8">
    <source>
        <dbReference type="EMBL" id="PIA34123.1"/>
    </source>
</evidence>